<feature type="signal peptide" evidence="1">
    <location>
        <begin position="1"/>
        <end position="27"/>
    </location>
</feature>
<dbReference type="RefSeq" id="WP_263735972.1">
    <property type="nucleotide sequence ID" value="NZ_JAOWKY010000005.1"/>
</dbReference>
<dbReference type="CDD" id="cd07739">
    <property type="entry name" value="metallo-hydrolase-like_MBL-fold"/>
    <property type="match status" value="1"/>
</dbReference>
<accession>A0ABT2ZGN5</accession>
<feature type="domain" description="Metallo-beta-lactamase" evidence="2">
    <location>
        <begin position="44"/>
        <end position="231"/>
    </location>
</feature>
<dbReference type="InterPro" id="IPR050855">
    <property type="entry name" value="NDM-1-like"/>
</dbReference>
<dbReference type="InterPro" id="IPR036866">
    <property type="entry name" value="RibonucZ/Hydroxyglut_hydro"/>
</dbReference>
<reference evidence="3 4" key="1">
    <citation type="submission" date="2022-10" db="EMBL/GenBank/DDBJ databases">
        <title>Defluviimonas sp. nov., isolated from ocean surface water.</title>
        <authorList>
            <person name="He W."/>
            <person name="Wang L."/>
            <person name="Zhang D.-F."/>
        </authorList>
    </citation>
    <scope>NUCLEOTIDE SEQUENCE [LARGE SCALE GENOMIC DNA]</scope>
    <source>
        <strain evidence="3 4">WL0002</strain>
    </source>
</reference>
<dbReference type="InterPro" id="IPR019546">
    <property type="entry name" value="TAT_signal_bac_arc"/>
</dbReference>
<dbReference type="Gene3D" id="3.60.15.10">
    <property type="entry name" value="Ribonuclease Z/Hydroxyacylglutathione hydrolase-like"/>
    <property type="match status" value="1"/>
</dbReference>
<gene>
    <name evidence="3" type="ORF">OEW28_16885</name>
</gene>
<dbReference type="Pfam" id="PF00753">
    <property type="entry name" value="Lactamase_B"/>
    <property type="match status" value="1"/>
</dbReference>
<dbReference type="PROSITE" id="PS51318">
    <property type="entry name" value="TAT"/>
    <property type="match status" value="1"/>
</dbReference>
<sequence>MITRRTVLKTSLAAGVAATIVPLPALAQSGLSWDYFPADESGFLRAPVLVKGSTEAVLIDGGFTLLDGQAVAEAIKATGLTLTTIYVTVNDPDYYFSLGPITEAFPDARVIAAPETVELLTKKLPGKIEAWGPQLGDNGPQTVEEAVVPEASKVDALDVDGEVIEIVTIADMTDRRYHWVPSLEAVFGGVLVYGGLHLWIADVPKPEDRAAWIRALDEIIARDPKVVVPGHMAEGWPTDLSGVTFTREYLVAYEEEFAKAADGDALIAAMKKRYPDAGLDVALEIGAKVAKGEMTWG</sequence>
<organism evidence="3 4">
    <name type="scientific">Albidovulum marisflavi</name>
    <dbReference type="NCBI Taxonomy" id="2984159"/>
    <lineage>
        <taxon>Bacteria</taxon>
        <taxon>Pseudomonadati</taxon>
        <taxon>Pseudomonadota</taxon>
        <taxon>Alphaproteobacteria</taxon>
        <taxon>Rhodobacterales</taxon>
        <taxon>Paracoccaceae</taxon>
        <taxon>Albidovulum</taxon>
    </lineage>
</organism>
<dbReference type="PANTHER" id="PTHR42951:SF14">
    <property type="entry name" value="METALLO-BETA-LACTAMASE SUPERFAMILY PROTEIN"/>
    <property type="match status" value="1"/>
</dbReference>
<dbReference type="InterPro" id="IPR001279">
    <property type="entry name" value="Metallo-B-lactamas"/>
</dbReference>
<keyword evidence="4" id="KW-1185">Reference proteome</keyword>
<dbReference type="NCBIfam" id="TIGR01409">
    <property type="entry name" value="TAT_signal_seq"/>
    <property type="match status" value="1"/>
</dbReference>
<protein>
    <submittedName>
        <fullName evidence="3">MBL fold metallo-hydrolase</fullName>
    </submittedName>
</protein>
<keyword evidence="1" id="KW-0732">Signal</keyword>
<comment type="caution">
    <text evidence="3">The sequence shown here is derived from an EMBL/GenBank/DDBJ whole genome shotgun (WGS) entry which is preliminary data.</text>
</comment>
<dbReference type="EMBL" id="JAOWKY010000005">
    <property type="protein sequence ID" value="MCV2870300.1"/>
    <property type="molecule type" value="Genomic_DNA"/>
</dbReference>
<evidence type="ECO:0000313" key="4">
    <source>
        <dbReference type="Proteomes" id="UP001652542"/>
    </source>
</evidence>
<dbReference type="SMART" id="SM00849">
    <property type="entry name" value="Lactamase_B"/>
    <property type="match status" value="1"/>
</dbReference>
<proteinExistence type="predicted"/>
<evidence type="ECO:0000313" key="3">
    <source>
        <dbReference type="EMBL" id="MCV2870300.1"/>
    </source>
</evidence>
<dbReference type="Proteomes" id="UP001652542">
    <property type="component" value="Unassembled WGS sequence"/>
</dbReference>
<dbReference type="SUPFAM" id="SSF56281">
    <property type="entry name" value="Metallo-hydrolase/oxidoreductase"/>
    <property type="match status" value="1"/>
</dbReference>
<feature type="chain" id="PRO_5045131548" evidence="1">
    <location>
        <begin position="28"/>
        <end position="297"/>
    </location>
</feature>
<dbReference type="PANTHER" id="PTHR42951">
    <property type="entry name" value="METALLO-BETA-LACTAMASE DOMAIN-CONTAINING"/>
    <property type="match status" value="1"/>
</dbReference>
<evidence type="ECO:0000259" key="2">
    <source>
        <dbReference type="SMART" id="SM00849"/>
    </source>
</evidence>
<evidence type="ECO:0000256" key="1">
    <source>
        <dbReference type="SAM" id="SignalP"/>
    </source>
</evidence>
<dbReference type="InterPro" id="IPR006311">
    <property type="entry name" value="TAT_signal"/>
</dbReference>
<name>A0ABT2ZGN5_9RHOB</name>